<keyword evidence="3" id="KW-1185">Reference proteome</keyword>
<organism evidence="2 3">
    <name type="scientific">Pinctada imbricata</name>
    <name type="common">Atlantic pearl-oyster</name>
    <name type="synonym">Pinctada martensii</name>
    <dbReference type="NCBI Taxonomy" id="66713"/>
    <lineage>
        <taxon>Eukaryota</taxon>
        <taxon>Metazoa</taxon>
        <taxon>Spiralia</taxon>
        <taxon>Lophotrochozoa</taxon>
        <taxon>Mollusca</taxon>
        <taxon>Bivalvia</taxon>
        <taxon>Autobranchia</taxon>
        <taxon>Pteriomorphia</taxon>
        <taxon>Pterioida</taxon>
        <taxon>Pterioidea</taxon>
        <taxon>Pteriidae</taxon>
        <taxon>Pinctada</taxon>
    </lineage>
</organism>
<feature type="compositionally biased region" description="Low complexity" evidence="1">
    <location>
        <begin position="48"/>
        <end position="61"/>
    </location>
</feature>
<dbReference type="AlphaFoldDB" id="A0AA89BUX2"/>
<evidence type="ECO:0000313" key="3">
    <source>
        <dbReference type="Proteomes" id="UP001186944"/>
    </source>
</evidence>
<feature type="region of interest" description="Disordered" evidence="1">
    <location>
        <begin position="26"/>
        <end position="75"/>
    </location>
</feature>
<gene>
    <name evidence="2" type="ORF">FSP39_022660</name>
</gene>
<comment type="caution">
    <text evidence="2">The sequence shown here is derived from an EMBL/GenBank/DDBJ whole genome shotgun (WGS) entry which is preliminary data.</text>
</comment>
<accession>A0AA89BUX2</accession>
<evidence type="ECO:0000256" key="1">
    <source>
        <dbReference type="SAM" id="MobiDB-lite"/>
    </source>
</evidence>
<feature type="compositionally biased region" description="Basic and acidic residues" evidence="1">
    <location>
        <begin position="33"/>
        <end position="44"/>
    </location>
</feature>
<protein>
    <submittedName>
        <fullName evidence="2">Uncharacterized protein</fullName>
    </submittedName>
</protein>
<name>A0AA89BUX2_PINIB</name>
<dbReference type="Proteomes" id="UP001186944">
    <property type="component" value="Unassembled WGS sequence"/>
</dbReference>
<reference evidence="2" key="1">
    <citation type="submission" date="2019-08" db="EMBL/GenBank/DDBJ databases">
        <title>The improved chromosome-level genome for the pearl oyster Pinctada fucata martensii using PacBio sequencing and Hi-C.</title>
        <authorList>
            <person name="Zheng Z."/>
        </authorList>
    </citation>
    <scope>NUCLEOTIDE SEQUENCE</scope>
    <source>
        <strain evidence="2">ZZ-2019</strain>
        <tissue evidence="2">Adductor muscle</tissue>
    </source>
</reference>
<dbReference type="EMBL" id="VSWD01000010">
    <property type="protein sequence ID" value="KAK3091794.1"/>
    <property type="molecule type" value="Genomic_DNA"/>
</dbReference>
<proteinExistence type="predicted"/>
<evidence type="ECO:0000313" key="2">
    <source>
        <dbReference type="EMBL" id="KAK3091794.1"/>
    </source>
</evidence>
<sequence>MGTIGVLCQQTMLSFDLGLSLQAEQQQLMAQEEQEHKREGESGKTGRPLSSGSEGEGSLPSPDDKKRHSRPRFFESSWLQKPRRFFKVSK</sequence>